<gene>
    <name evidence="2" type="ORF">COB20_16005</name>
</gene>
<feature type="chain" id="PRO_5013263656" evidence="1">
    <location>
        <begin position="22"/>
        <end position="322"/>
    </location>
</feature>
<dbReference type="EMBL" id="NVUL01000118">
    <property type="protein sequence ID" value="PCI73690.1"/>
    <property type="molecule type" value="Genomic_DNA"/>
</dbReference>
<evidence type="ECO:0000313" key="2">
    <source>
        <dbReference type="EMBL" id="PCI73690.1"/>
    </source>
</evidence>
<evidence type="ECO:0000313" key="3">
    <source>
        <dbReference type="Proteomes" id="UP000218767"/>
    </source>
</evidence>
<dbReference type="Proteomes" id="UP000218767">
    <property type="component" value="Unassembled WGS sequence"/>
</dbReference>
<organism evidence="2 3">
    <name type="scientific">SAR86 cluster bacterium</name>
    <dbReference type="NCBI Taxonomy" id="2030880"/>
    <lineage>
        <taxon>Bacteria</taxon>
        <taxon>Pseudomonadati</taxon>
        <taxon>Pseudomonadota</taxon>
        <taxon>Gammaproteobacteria</taxon>
        <taxon>SAR86 cluster</taxon>
    </lineage>
</organism>
<dbReference type="AlphaFoldDB" id="A0A2A4WTN6"/>
<reference evidence="3" key="1">
    <citation type="submission" date="2017-08" db="EMBL/GenBank/DDBJ databases">
        <title>A dynamic microbial community with high functional redundancy inhabits the cold, oxic subseafloor aquifer.</title>
        <authorList>
            <person name="Tully B.J."/>
            <person name="Wheat C.G."/>
            <person name="Glazer B.T."/>
            <person name="Huber J.A."/>
        </authorList>
    </citation>
    <scope>NUCLEOTIDE SEQUENCE [LARGE SCALE GENOMIC DNA]</scope>
</reference>
<accession>A0A2A4WTN6</accession>
<evidence type="ECO:0000256" key="1">
    <source>
        <dbReference type="SAM" id="SignalP"/>
    </source>
</evidence>
<protein>
    <submittedName>
        <fullName evidence="2">Uncharacterized protein</fullName>
    </submittedName>
</protein>
<name>A0A2A4WTN6_9GAMM</name>
<comment type="caution">
    <text evidence="2">The sequence shown here is derived from an EMBL/GenBank/DDBJ whole genome shotgun (WGS) entry which is preliminary data.</text>
</comment>
<proteinExistence type="predicted"/>
<feature type="signal peptide" evidence="1">
    <location>
        <begin position="1"/>
        <end position="21"/>
    </location>
</feature>
<sequence length="322" mass="36148">MTIQKSSAQAAGLFLLLSVLAVPSAIRAQSTNDEIPRLANGRPDIQGTWDFRTITPFQRPENLADKEVLTEAEAAAFEDAENVRRDRDNFTDTSTTGDYNQFWYDRGTEILDDGRTSLIVDPANGRIPALTDAASNRNELRREAAREAAGVEVRPLSERCIMGFNSGPPMIPSAYNNNVQLVQTDDFVLIHNEMVHNIRPVKMNASNHLEVPRKWEGDSIGHWEGDTLIIETSNFARETAFGNSSATMHLIEKFWMIDADTLGYEFTISDPTTWEAPWTVMFPMRRSEEPIYEYACHEGNYSMAGILGGWRRLEALGQSGQQ</sequence>
<keyword evidence="1" id="KW-0732">Signal</keyword>